<reference evidence="2" key="1">
    <citation type="submission" date="2016-10" db="EMBL/GenBank/DDBJ databases">
        <authorList>
            <person name="Varghese N."/>
            <person name="Submissions S."/>
        </authorList>
    </citation>
    <scope>NUCLEOTIDE SEQUENCE [LARGE SCALE GENOMIC DNA]</scope>
    <source>
        <strain evidence="2">B48,IBRC-M 10115,DSM 25386,CECT 8001</strain>
    </source>
</reference>
<dbReference type="GO" id="GO:0005737">
    <property type="term" value="C:cytoplasm"/>
    <property type="evidence" value="ECO:0007669"/>
    <property type="project" value="TreeGrafter"/>
</dbReference>
<organism evidence="1 2">
    <name type="scientific">Mesobacillus persicus</name>
    <dbReference type="NCBI Taxonomy" id="930146"/>
    <lineage>
        <taxon>Bacteria</taxon>
        <taxon>Bacillati</taxon>
        <taxon>Bacillota</taxon>
        <taxon>Bacilli</taxon>
        <taxon>Bacillales</taxon>
        <taxon>Bacillaceae</taxon>
        <taxon>Mesobacillus</taxon>
    </lineage>
</organism>
<dbReference type="STRING" id="930146.SAMN05192533_10110"/>
<dbReference type="EMBL" id="FOBW01000001">
    <property type="protein sequence ID" value="SEM09993.1"/>
    <property type="molecule type" value="Genomic_DNA"/>
</dbReference>
<dbReference type="SMART" id="SM00855">
    <property type="entry name" value="PGAM"/>
    <property type="match status" value="1"/>
</dbReference>
<name>A0A1H7VL87_9BACI</name>
<dbReference type="Pfam" id="PF00300">
    <property type="entry name" value="His_Phos_1"/>
    <property type="match status" value="1"/>
</dbReference>
<accession>A0A1H7VL87</accession>
<dbReference type="CDD" id="cd07067">
    <property type="entry name" value="HP_PGM_like"/>
    <property type="match status" value="1"/>
</dbReference>
<gene>
    <name evidence="1" type="ORF">SAMN05192533_10110</name>
</gene>
<dbReference type="SUPFAM" id="SSF53254">
    <property type="entry name" value="Phosphoglycerate mutase-like"/>
    <property type="match status" value="1"/>
</dbReference>
<evidence type="ECO:0000313" key="2">
    <source>
        <dbReference type="Proteomes" id="UP000198553"/>
    </source>
</evidence>
<dbReference type="OrthoDB" id="9783269at2"/>
<protein>
    <submittedName>
        <fullName evidence="1">Alpha-ribazole phosphatase</fullName>
    </submittedName>
</protein>
<dbReference type="AlphaFoldDB" id="A0A1H7VL87"/>
<dbReference type="InterPro" id="IPR013078">
    <property type="entry name" value="His_Pase_superF_clade-1"/>
</dbReference>
<dbReference type="InterPro" id="IPR050275">
    <property type="entry name" value="PGM_Phosphatase"/>
</dbReference>
<dbReference type="PANTHER" id="PTHR48100">
    <property type="entry name" value="BROAD-SPECIFICITY PHOSPHATASE YOR283W-RELATED"/>
    <property type="match status" value="1"/>
</dbReference>
<dbReference type="Gene3D" id="3.40.50.1240">
    <property type="entry name" value="Phosphoglycerate mutase-like"/>
    <property type="match status" value="1"/>
</dbReference>
<dbReference type="InterPro" id="IPR029033">
    <property type="entry name" value="His_PPase_superfam"/>
</dbReference>
<evidence type="ECO:0000313" key="1">
    <source>
        <dbReference type="EMBL" id="SEM09993.1"/>
    </source>
</evidence>
<sequence>MDDIVVITLFRHGVTEENKRQAYLGWNDSPLLFEEKERLSKLQLRDEMVFSSDLGRCLTTAAILFPRTTPEIITELRELHFGEWEGKTYSELVQDILYEQWLNDFYSVRPPEGESFQEFALRVNGGWEKVKKDLEENNQTRATIITHGGVIKYLLSQLAPEEKEFHDWKVPHGNGFELKWNKDQWRRGERCISLQEVPLMANPNG</sequence>
<dbReference type="PANTHER" id="PTHR48100:SF1">
    <property type="entry name" value="HISTIDINE PHOSPHATASE FAMILY PROTEIN-RELATED"/>
    <property type="match status" value="1"/>
</dbReference>
<dbReference type="Proteomes" id="UP000198553">
    <property type="component" value="Unassembled WGS sequence"/>
</dbReference>
<dbReference type="GO" id="GO:0016791">
    <property type="term" value="F:phosphatase activity"/>
    <property type="evidence" value="ECO:0007669"/>
    <property type="project" value="TreeGrafter"/>
</dbReference>
<proteinExistence type="predicted"/>
<dbReference type="RefSeq" id="WP_090739911.1">
    <property type="nucleotide sequence ID" value="NZ_FOBW01000001.1"/>
</dbReference>
<keyword evidence="2" id="KW-1185">Reference proteome</keyword>